<evidence type="ECO:0000256" key="2">
    <source>
        <dbReference type="ARBA" id="ARBA00022729"/>
    </source>
</evidence>
<evidence type="ECO:0000256" key="1">
    <source>
        <dbReference type="ARBA" id="ARBA00022487"/>
    </source>
</evidence>
<feature type="chain" id="PRO_5040540682" description="Carboxylic ester hydrolase" evidence="5">
    <location>
        <begin position="21"/>
        <end position="212"/>
    </location>
</feature>
<comment type="similarity">
    <text evidence="5">Belongs to the tannase family.</text>
</comment>
<organism evidence="6 7">
    <name type="scientific">Lojkania enalia</name>
    <dbReference type="NCBI Taxonomy" id="147567"/>
    <lineage>
        <taxon>Eukaryota</taxon>
        <taxon>Fungi</taxon>
        <taxon>Dikarya</taxon>
        <taxon>Ascomycota</taxon>
        <taxon>Pezizomycotina</taxon>
        <taxon>Dothideomycetes</taxon>
        <taxon>Pleosporomycetidae</taxon>
        <taxon>Pleosporales</taxon>
        <taxon>Pleosporales incertae sedis</taxon>
        <taxon>Lojkania</taxon>
    </lineage>
</organism>
<keyword evidence="3 5" id="KW-0378">Hydrolase</keyword>
<dbReference type="Pfam" id="PF07519">
    <property type="entry name" value="Tannase"/>
    <property type="match status" value="1"/>
</dbReference>
<dbReference type="PANTHER" id="PTHR33938">
    <property type="entry name" value="FERULOYL ESTERASE B-RELATED"/>
    <property type="match status" value="1"/>
</dbReference>
<protein>
    <recommendedName>
        <fullName evidence="5">Carboxylic ester hydrolase</fullName>
        <ecNumber evidence="5">3.1.1.-</ecNumber>
    </recommendedName>
</protein>
<dbReference type="OrthoDB" id="3039123at2759"/>
<keyword evidence="7" id="KW-1185">Reference proteome</keyword>
<accession>A0A9P4JW25</accession>
<evidence type="ECO:0000256" key="4">
    <source>
        <dbReference type="ARBA" id="ARBA00023157"/>
    </source>
</evidence>
<keyword evidence="1" id="KW-0719">Serine esterase</keyword>
<evidence type="ECO:0000256" key="3">
    <source>
        <dbReference type="ARBA" id="ARBA00022801"/>
    </source>
</evidence>
<evidence type="ECO:0000256" key="5">
    <source>
        <dbReference type="RuleBase" id="RU361238"/>
    </source>
</evidence>
<gene>
    <name evidence="6" type="ORF">CC78DRAFT_587382</name>
</gene>
<dbReference type="InterPro" id="IPR011118">
    <property type="entry name" value="Tannase/feruloyl_esterase"/>
</dbReference>
<dbReference type="PANTHER" id="PTHR33938:SF8">
    <property type="entry name" value="CARBOXYLIC ESTER HYDROLASE"/>
    <property type="match status" value="1"/>
</dbReference>
<dbReference type="EMBL" id="ML986775">
    <property type="protein sequence ID" value="KAF2258219.1"/>
    <property type="molecule type" value="Genomic_DNA"/>
</dbReference>
<dbReference type="AlphaFoldDB" id="A0A9P4JW25"/>
<evidence type="ECO:0000313" key="7">
    <source>
        <dbReference type="Proteomes" id="UP000800093"/>
    </source>
</evidence>
<dbReference type="GO" id="GO:0052689">
    <property type="term" value="F:carboxylic ester hydrolase activity"/>
    <property type="evidence" value="ECO:0007669"/>
    <property type="project" value="UniProtKB-KW"/>
</dbReference>
<evidence type="ECO:0000313" key="6">
    <source>
        <dbReference type="EMBL" id="KAF2258219.1"/>
    </source>
</evidence>
<dbReference type="Proteomes" id="UP000800093">
    <property type="component" value="Unassembled WGS sequence"/>
</dbReference>
<reference evidence="7" key="1">
    <citation type="journal article" date="2020" name="Stud. Mycol.">
        <title>101 Dothideomycetes genomes: A test case for predicting lifestyles and emergence of pathogens.</title>
        <authorList>
            <person name="Haridas S."/>
            <person name="Albert R."/>
            <person name="Binder M."/>
            <person name="Bloem J."/>
            <person name="LaButti K."/>
            <person name="Salamov A."/>
            <person name="Andreopoulos B."/>
            <person name="Baker S."/>
            <person name="Barry K."/>
            <person name="Bills G."/>
            <person name="Bluhm B."/>
            <person name="Cannon C."/>
            <person name="Castanera R."/>
            <person name="Culley D."/>
            <person name="Daum C."/>
            <person name="Ezra D."/>
            <person name="Gonzalez J."/>
            <person name="Henrissat B."/>
            <person name="Kuo A."/>
            <person name="Liang C."/>
            <person name="Lipzen A."/>
            <person name="Lutzoni F."/>
            <person name="Magnuson J."/>
            <person name="Mondo S."/>
            <person name="Nolan M."/>
            <person name="Ohm R."/>
            <person name="Pangilinan J."/>
            <person name="Park H.-J."/>
            <person name="Ramirez L."/>
            <person name="Alfaro M."/>
            <person name="Sun H."/>
            <person name="Tritt A."/>
            <person name="Yoshinaga Y."/>
            <person name="Zwiers L.-H."/>
            <person name="Turgeon B."/>
            <person name="Goodwin S."/>
            <person name="Spatafora J."/>
            <person name="Crous P."/>
            <person name="Grigoriev I."/>
        </authorList>
    </citation>
    <scope>NUCLEOTIDE SEQUENCE [LARGE SCALE GENOMIC DNA]</scope>
    <source>
        <strain evidence="7">CBS 304.66</strain>
    </source>
</reference>
<keyword evidence="2 5" id="KW-0732">Signal</keyword>
<comment type="caution">
    <text evidence="6">The sequence shown here is derived from an EMBL/GenBank/DDBJ whole genome shotgun (WGS) entry which is preliminary data.</text>
</comment>
<proteinExistence type="inferred from homology"/>
<dbReference type="EC" id="3.1.1.-" evidence="5"/>
<sequence length="212" mass="22908">MGLNFWVPLLAFGSTLITEAKNTLLVCESSTFTLPDIAGLNILSITAEPKRNQSLHFGLPLYLDLSGLNYCDVKVQVCYPNSNDNVLVQIWLPLNLKDWNGCLQAAGGGGAATGLFDSEYAAVSTNGGYFCTQDDMALLIGLGKSVVEQFFGKAAHHSYYNGCSQGDRQGYALAQKYSDLLDGVNGKCPSIGFLDVAMGPYWPQLVMKEESI</sequence>
<keyword evidence="4" id="KW-1015">Disulfide bond</keyword>
<feature type="signal peptide" evidence="5">
    <location>
        <begin position="1"/>
        <end position="20"/>
    </location>
</feature>
<name>A0A9P4JW25_9PLEO</name>